<gene>
    <name evidence="8" type="ORF">FVE85_2137</name>
</gene>
<evidence type="ECO:0000256" key="4">
    <source>
        <dbReference type="ARBA" id="ARBA00022777"/>
    </source>
</evidence>
<evidence type="ECO:0000313" key="8">
    <source>
        <dbReference type="EMBL" id="KAA8495982.1"/>
    </source>
</evidence>
<feature type="domain" description="Protein kinase" evidence="7">
    <location>
        <begin position="48"/>
        <end position="311"/>
    </location>
</feature>
<feature type="compositionally biased region" description="Low complexity" evidence="6">
    <location>
        <begin position="337"/>
        <end position="348"/>
    </location>
</feature>
<evidence type="ECO:0000256" key="3">
    <source>
        <dbReference type="ARBA" id="ARBA00022741"/>
    </source>
</evidence>
<dbReference type="PROSITE" id="PS00108">
    <property type="entry name" value="PROTEIN_KINASE_ST"/>
    <property type="match status" value="1"/>
</dbReference>
<keyword evidence="9" id="KW-1185">Reference proteome</keyword>
<dbReference type="GO" id="GO:0004674">
    <property type="term" value="F:protein serine/threonine kinase activity"/>
    <property type="evidence" value="ECO:0007669"/>
    <property type="project" value="UniProtKB-KW"/>
</dbReference>
<dbReference type="Gene3D" id="1.10.510.10">
    <property type="entry name" value="Transferase(Phosphotransferase) domain 1"/>
    <property type="match status" value="1"/>
</dbReference>
<name>A0A5J4YYM2_PORPP</name>
<evidence type="ECO:0000256" key="2">
    <source>
        <dbReference type="ARBA" id="ARBA00022679"/>
    </source>
</evidence>
<keyword evidence="4 8" id="KW-0418">Kinase</keyword>
<comment type="caution">
    <text evidence="8">The sequence shown here is derived from an EMBL/GenBank/DDBJ whole genome shotgun (WGS) entry which is preliminary data.</text>
</comment>
<keyword evidence="2" id="KW-0808">Transferase</keyword>
<dbReference type="GO" id="GO:0035556">
    <property type="term" value="P:intracellular signal transduction"/>
    <property type="evidence" value="ECO:0007669"/>
    <property type="project" value="TreeGrafter"/>
</dbReference>
<dbReference type="Pfam" id="PF00069">
    <property type="entry name" value="Pkinase"/>
    <property type="match status" value="1"/>
</dbReference>
<keyword evidence="5" id="KW-0067">ATP-binding</keyword>
<dbReference type="InterPro" id="IPR011009">
    <property type="entry name" value="Kinase-like_dom_sf"/>
</dbReference>
<dbReference type="Proteomes" id="UP000324585">
    <property type="component" value="Unassembled WGS sequence"/>
</dbReference>
<dbReference type="InterPro" id="IPR000719">
    <property type="entry name" value="Prot_kinase_dom"/>
</dbReference>
<evidence type="ECO:0000256" key="6">
    <source>
        <dbReference type="SAM" id="MobiDB-lite"/>
    </source>
</evidence>
<sequence>MMRKQGPAMAHAFSHQFDRTGDSCEISEGPHTETRVLSQATELLTRGIVLCSEIAKGGQGSVWRAVQSDQTQVAVKIISKRFLGNGVVCSRQEKHVLREAMILRSTQHPGVVKFVDFCESETQWFLVTELVDGDDLFELLNKGSLSESQLLFLTAQVLHTLAYLHSCGIAHRDIKLENVMVTRNPKMCIKLIDFGLSHWIEMDGSNVVNEFPGTKQYKAPELLLRVPNTDPRRADLFALGVILFVIITGSFPMSDKDLDARRIRKGSISFKSSAWKRVSEKTQNLTAALLDVDPSTRVSAVEAYGIVKAQLVAAAAHARAGTQEDHQEQTSPAGITAVSASGAGSKSAGRTKNMISQMMVPMMNKFAASTAV</sequence>
<dbReference type="GO" id="GO:0005737">
    <property type="term" value="C:cytoplasm"/>
    <property type="evidence" value="ECO:0007669"/>
    <property type="project" value="TreeGrafter"/>
</dbReference>
<reference evidence="9" key="1">
    <citation type="journal article" date="2019" name="Nat. Commun.">
        <title>Expansion of phycobilisome linker gene families in mesophilic red algae.</title>
        <authorList>
            <person name="Lee J."/>
            <person name="Kim D."/>
            <person name="Bhattacharya D."/>
            <person name="Yoon H.S."/>
        </authorList>
    </citation>
    <scope>NUCLEOTIDE SEQUENCE [LARGE SCALE GENOMIC DNA]</scope>
    <source>
        <strain evidence="9">CCMP 1328</strain>
    </source>
</reference>
<dbReference type="PROSITE" id="PS50011">
    <property type="entry name" value="PROTEIN_KINASE_DOM"/>
    <property type="match status" value="1"/>
</dbReference>
<accession>A0A5J4YYM2</accession>
<organism evidence="8 9">
    <name type="scientific">Porphyridium purpureum</name>
    <name type="common">Red alga</name>
    <name type="synonym">Porphyridium cruentum</name>
    <dbReference type="NCBI Taxonomy" id="35688"/>
    <lineage>
        <taxon>Eukaryota</taxon>
        <taxon>Rhodophyta</taxon>
        <taxon>Bangiophyceae</taxon>
        <taxon>Porphyridiales</taxon>
        <taxon>Porphyridiaceae</taxon>
        <taxon>Porphyridium</taxon>
    </lineage>
</organism>
<keyword evidence="3" id="KW-0547">Nucleotide-binding</keyword>
<dbReference type="EMBL" id="VRMN01000003">
    <property type="protein sequence ID" value="KAA8495982.1"/>
    <property type="molecule type" value="Genomic_DNA"/>
</dbReference>
<dbReference type="InterPro" id="IPR008271">
    <property type="entry name" value="Ser/Thr_kinase_AS"/>
</dbReference>
<dbReference type="PANTHER" id="PTHR24346">
    <property type="entry name" value="MAP/MICROTUBULE AFFINITY-REGULATING KINASE"/>
    <property type="match status" value="1"/>
</dbReference>
<evidence type="ECO:0000256" key="1">
    <source>
        <dbReference type="ARBA" id="ARBA00022527"/>
    </source>
</evidence>
<dbReference type="OMA" id="ECIRREP"/>
<dbReference type="SMART" id="SM00220">
    <property type="entry name" value="S_TKc"/>
    <property type="match status" value="1"/>
</dbReference>
<dbReference type="OrthoDB" id="4741at2759"/>
<dbReference type="PANTHER" id="PTHR24346:SF82">
    <property type="entry name" value="KP78A-RELATED"/>
    <property type="match status" value="1"/>
</dbReference>
<dbReference type="SUPFAM" id="SSF56112">
    <property type="entry name" value="Protein kinase-like (PK-like)"/>
    <property type="match status" value="1"/>
</dbReference>
<evidence type="ECO:0000259" key="7">
    <source>
        <dbReference type="PROSITE" id="PS50011"/>
    </source>
</evidence>
<keyword evidence="1" id="KW-0723">Serine/threonine-protein kinase</keyword>
<feature type="region of interest" description="Disordered" evidence="6">
    <location>
        <begin position="320"/>
        <end position="350"/>
    </location>
</feature>
<dbReference type="AlphaFoldDB" id="A0A5J4YYM2"/>
<evidence type="ECO:0000313" key="9">
    <source>
        <dbReference type="Proteomes" id="UP000324585"/>
    </source>
</evidence>
<evidence type="ECO:0000256" key="5">
    <source>
        <dbReference type="ARBA" id="ARBA00022840"/>
    </source>
</evidence>
<protein>
    <submittedName>
        <fullName evidence="8">Calcium/calmodulin-dependent protein kinase type II</fullName>
    </submittedName>
</protein>
<dbReference type="GO" id="GO:0005524">
    <property type="term" value="F:ATP binding"/>
    <property type="evidence" value="ECO:0007669"/>
    <property type="project" value="UniProtKB-KW"/>
</dbReference>
<proteinExistence type="predicted"/>